<evidence type="ECO:0000256" key="3">
    <source>
        <dbReference type="ARBA" id="ARBA00011989"/>
    </source>
</evidence>
<dbReference type="Gene3D" id="3.90.25.10">
    <property type="entry name" value="UDP-galactose 4-epimerase, domain 1"/>
    <property type="match status" value="1"/>
</dbReference>
<comment type="caution">
    <text evidence="7">The sequence shown here is derived from an EMBL/GenBank/DDBJ whole genome shotgun (WGS) entry which is preliminary data.</text>
</comment>
<dbReference type="PANTHER" id="PTHR43715:SF1">
    <property type="entry name" value="GDP-MANNOSE 4,6 DEHYDRATASE"/>
    <property type="match status" value="1"/>
</dbReference>
<dbReference type="Proteomes" id="UP000233365">
    <property type="component" value="Unassembled WGS sequence"/>
</dbReference>
<dbReference type="RefSeq" id="WP_101245887.1">
    <property type="nucleotide sequence ID" value="NZ_JBLWWB010000015.1"/>
</dbReference>
<comment type="caution">
    <text evidence="5">Lacks conserved residue(s) required for the propagation of feature annotation.</text>
</comment>
<dbReference type="InterPro" id="IPR006368">
    <property type="entry name" value="GDP_Man_deHydtase"/>
</dbReference>
<organism evidence="7 8">
    <name type="scientific">Thalassospira povalilytica</name>
    <dbReference type="NCBI Taxonomy" id="732237"/>
    <lineage>
        <taxon>Bacteria</taxon>
        <taxon>Pseudomonadati</taxon>
        <taxon>Pseudomonadota</taxon>
        <taxon>Alphaproteobacteria</taxon>
        <taxon>Rhodospirillales</taxon>
        <taxon>Thalassospiraceae</taxon>
        <taxon>Thalassospira</taxon>
    </lineage>
</organism>
<dbReference type="InterPro" id="IPR016040">
    <property type="entry name" value="NAD(P)-bd_dom"/>
</dbReference>
<evidence type="ECO:0000259" key="6">
    <source>
        <dbReference type="Pfam" id="PF16363"/>
    </source>
</evidence>
<comment type="cofactor">
    <cofactor evidence="1 5">
        <name>NADP(+)</name>
        <dbReference type="ChEBI" id="CHEBI:58349"/>
    </cofactor>
</comment>
<sequence length="332" mass="36575">MSKKKALVFGVSGQDGSLLARLLLAKGYEVHGTSRDAETSSFGSLDALAIKDKVHLHSTIPTDFRSVLQTVDRVSPDEIYNLAGQSSVGLSFHQPVETLESIATSTLNILEVIRFLGLSAKFYSAGSSECFGDTGERPADETTPFHPQSPYAVAKATAFWQVANYRESYNLFACTGVLFNHESPLRPSRFVTRKIAAGAAKIYKSGGGVLELGDLSVMRDWGWAPEYVEAMWAMLQLDRPEDFVIATGQVSRLQDFVAHVFSQLGMNWQDHVRVNENLLRPSEIRCGFGDASKARKLLNWSAKVTMPEIARRLVRAELSRLDGQQNCKGLGL</sequence>
<name>A0ABX4RE03_9PROT</name>
<feature type="domain" description="NAD(P)-binding" evidence="6">
    <location>
        <begin position="7"/>
        <end position="312"/>
    </location>
</feature>
<evidence type="ECO:0000256" key="1">
    <source>
        <dbReference type="ARBA" id="ARBA00001937"/>
    </source>
</evidence>
<keyword evidence="5" id="KW-0521">NADP</keyword>
<evidence type="ECO:0000313" key="7">
    <source>
        <dbReference type="EMBL" id="PKR52830.1"/>
    </source>
</evidence>
<dbReference type="Pfam" id="PF16363">
    <property type="entry name" value="GDP_Man_Dehyd"/>
    <property type="match status" value="1"/>
</dbReference>
<comment type="catalytic activity">
    <reaction evidence="5">
        <text>GDP-alpha-D-mannose = GDP-4-dehydro-alpha-D-rhamnose + H2O</text>
        <dbReference type="Rhea" id="RHEA:23820"/>
        <dbReference type="ChEBI" id="CHEBI:15377"/>
        <dbReference type="ChEBI" id="CHEBI:57527"/>
        <dbReference type="ChEBI" id="CHEBI:57964"/>
        <dbReference type="EC" id="4.2.1.47"/>
    </reaction>
</comment>
<evidence type="ECO:0000256" key="2">
    <source>
        <dbReference type="ARBA" id="ARBA00009263"/>
    </source>
</evidence>
<keyword evidence="4 5" id="KW-0456">Lyase</keyword>
<evidence type="ECO:0000313" key="8">
    <source>
        <dbReference type="Proteomes" id="UP000233365"/>
    </source>
</evidence>
<gene>
    <name evidence="5" type="primary">gmd</name>
    <name evidence="7" type="ORF">CU041_01790</name>
</gene>
<dbReference type="SUPFAM" id="SSF51735">
    <property type="entry name" value="NAD(P)-binding Rossmann-fold domains"/>
    <property type="match status" value="1"/>
</dbReference>
<dbReference type="EMBL" id="PGTS01000001">
    <property type="protein sequence ID" value="PKR52830.1"/>
    <property type="molecule type" value="Genomic_DNA"/>
</dbReference>
<dbReference type="Gene3D" id="3.40.50.720">
    <property type="entry name" value="NAD(P)-binding Rossmann-like Domain"/>
    <property type="match status" value="1"/>
</dbReference>
<evidence type="ECO:0000256" key="4">
    <source>
        <dbReference type="ARBA" id="ARBA00023239"/>
    </source>
</evidence>
<evidence type="ECO:0000256" key="5">
    <source>
        <dbReference type="HAMAP-Rule" id="MF_00955"/>
    </source>
</evidence>
<accession>A0ABX4RE03</accession>
<dbReference type="CDD" id="cd05260">
    <property type="entry name" value="GDP_MD_SDR_e"/>
    <property type="match status" value="1"/>
</dbReference>
<proteinExistence type="inferred from homology"/>
<comment type="function">
    <text evidence="5">Catalyzes the conversion of GDP-D-mannose to GDP-4-dehydro-6-deoxy-D-mannose.</text>
</comment>
<dbReference type="InterPro" id="IPR036291">
    <property type="entry name" value="NAD(P)-bd_dom_sf"/>
</dbReference>
<dbReference type="EC" id="4.2.1.47" evidence="3 5"/>
<comment type="similarity">
    <text evidence="2 5">Belongs to the NAD(P)-dependent epimerase/dehydratase family. GDP-mannose 4,6-dehydratase subfamily.</text>
</comment>
<protein>
    <recommendedName>
        <fullName evidence="3 5">GDP-mannose 4,6-dehydratase</fullName>
        <ecNumber evidence="3 5">4.2.1.47</ecNumber>
    </recommendedName>
    <alternativeName>
        <fullName evidence="5">GDP-D-mannose dehydratase</fullName>
    </alternativeName>
</protein>
<keyword evidence="8" id="KW-1185">Reference proteome</keyword>
<dbReference type="HAMAP" id="MF_00955">
    <property type="entry name" value="GDP_Man_dehydratase"/>
    <property type="match status" value="1"/>
</dbReference>
<reference evidence="7 8" key="1">
    <citation type="submission" date="2017-11" db="EMBL/GenBank/DDBJ databases">
        <title>Biodiversity and function of Thalassospira species in the particle-attached aromatic-hydrocarbon-degrading consortia from the surface seawater of the China South Sea.</title>
        <authorList>
            <person name="Dong C."/>
            <person name="Liu R."/>
            <person name="Shao Z."/>
        </authorList>
    </citation>
    <scope>NUCLEOTIDE SEQUENCE [LARGE SCALE GENOMIC DNA]</scope>
    <source>
        <strain evidence="7 8">139Z-12</strain>
    </source>
</reference>
<dbReference type="PANTHER" id="PTHR43715">
    <property type="entry name" value="GDP-MANNOSE 4,6-DEHYDRATASE"/>
    <property type="match status" value="1"/>
</dbReference>